<organism evidence="1 2">
    <name type="scientific">Armillaria borealis</name>
    <dbReference type="NCBI Taxonomy" id="47425"/>
    <lineage>
        <taxon>Eukaryota</taxon>
        <taxon>Fungi</taxon>
        <taxon>Dikarya</taxon>
        <taxon>Basidiomycota</taxon>
        <taxon>Agaricomycotina</taxon>
        <taxon>Agaricomycetes</taxon>
        <taxon>Agaricomycetidae</taxon>
        <taxon>Agaricales</taxon>
        <taxon>Marasmiineae</taxon>
        <taxon>Physalacriaceae</taxon>
        <taxon>Armillaria</taxon>
    </lineage>
</organism>
<gene>
    <name evidence="1" type="ORF">EV421DRAFT_1744155</name>
</gene>
<evidence type="ECO:0000313" key="2">
    <source>
        <dbReference type="Proteomes" id="UP001175226"/>
    </source>
</evidence>
<accession>A0AA39ME14</accession>
<dbReference type="Proteomes" id="UP001175226">
    <property type="component" value="Unassembled WGS sequence"/>
</dbReference>
<proteinExistence type="predicted"/>
<dbReference type="EMBL" id="JAUEPT010000153">
    <property type="protein sequence ID" value="KAK0430383.1"/>
    <property type="molecule type" value="Genomic_DNA"/>
</dbReference>
<name>A0AA39ME14_9AGAR</name>
<sequence>MYLVLIVILRSGSNTCFIAQCLIIFTFSDVSVFHHNSPIRDILQVRSKVSLAITCNSPILSLMLCEGDIPPSSYKLLEGVDVKIMGYLISISETFTDVKGRGCIVGVWPVILFHYCFSKTCALSEGTIWIAFQYHHCIMSKDELVVILIPLLLRVDTELMEALNSLFSSCSCEVMVFGEWELGWSHCFLDDTSSEFIKDVEACLIKDCLGVGLCNGESGILKPCRLILRLGRGMGVVLIGLLIVAVENDFRKRLVNGKEGGIASKRVSGILAQAWSAQDRASLTGLSVEDCWDGVSWTLLKEDAPAFFSNVHIEDRLLSGALRPDDDIVAVLVEKLSPKESQSLSPRIKGLAFSLSKRSELKITLFTSNLSLFLFFQFDLLSNGHEP</sequence>
<dbReference type="AlphaFoldDB" id="A0AA39ME14"/>
<evidence type="ECO:0000313" key="1">
    <source>
        <dbReference type="EMBL" id="KAK0430383.1"/>
    </source>
</evidence>
<reference evidence="1" key="1">
    <citation type="submission" date="2023-06" db="EMBL/GenBank/DDBJ databases">
        <authorList>
            <consortium name="Lawrence Berkeley National Laboratory"/>
            <person name="Ahrendt S."/>
            <person name="Sahu N."/>
            <person name="Indic B."/>
            <person name="Wong-Bajracharya J."/>
            <person name="Merenyi Z."/>
            <person name="Ke H.-M."/>
            <person name="Monk M."/>
            <person name="Kocsube S."/>
            <person name="Drula E."/>
            <person name="Lipzen A."/>
            <person name="Balint B."/>
            <person name="Henrissat B."/>
            <person name="Andreopoulos B."/>
            <person name="Martin F.M."/>
            <person name="Harder C.B."/>
            <person name="Rigling D."/>
            <person name="Ford K.L."/>
            <person name="Foster G.D."/>
            <person name="Pangilinan J."/>
            <person name="Papanicolaou A."/>
            <person name="Barry K."/>
            <person name="LaButti K."/>
            <person name="Viragh M."/>
            <person name="Koriabine M."/>
            <person name="Yan M."/>
            <person name="Riley R."/>
            <person name="Champramary S."/>
            <person name="Plett K.L."/>
            <person name="Tsai I.J."/>
            <person name="Slot J."/>
            <person name="Sipos G."/>
            <person name="Plett J."/>
            <person name="Nagy L.G."/>
            <person name="Grigoriev I.V."/>
        </authorList>
    </citation>
    <scope>NUCLEOTIDE SEQUENCE</scope>
    <source>
        <strain evidence="1">FPL87.14</strain>
    </source>
</reference>
<comment type="caution">
    <text evidence="1">The sequence shown here is derived from an EMBL/GenBank/DDBJ whole genome shotgun (WGS) entry which is preliminary data.</text>
</comment>
<keyword evidence="2" id="KW-1185">Reference proteome</keyword>
<protein>
    <submittedName>
        <fullName evidence="1">Uncharacterized protein</fullName>
    </submittedName>
</protein>